<dbReference type="NCBIfam" id="TIGR01488">
    <property type="entry name" value="HAD-SF-IB"/>
    <property type="match status" value="1"/>
</dbReference>
<evidence type="ECO:0000256" key="10">
    <source>
        <dbReference type="ARBA" id="ARBA00023299"/>
    </source>
</evidence>
<sequence length="297" mass="32363">MRFVATLVAPTASSLLDYATVQTISTCLKAHGATLGAEDWLSDNEACDIFFSELELSVAKDLIHNEIAGAKIDLSVQETSNRRKKLLVADMESTIIPQEMIDELAVRHGIGDEIALITGKSMRGELNFEESLRERVALLKGIEEKELESLSSIMTLNPGADTLVKTMRGHGAYTALVSGGFTYFTSQIKDLCGFDEDRANDLKIENNKLTGMVGEPILGREAKLEVTEALVQQLSITLSDVCAVGDGANDLAMLSAVGMGVGYHAKPIVKETAAFQVEHTNHLALLFYQGYRRKGFY</sequence>
<dbReference type="SUPFAM" id="SSF56784">
    <property type="entry name" value="HAD-like"/>
    <property type="match status" value="1"/>
</dbReference>
<dbReference type="Gene3D" id="3.40.50.1000">
    <property type="entry name" value="HAD superfamily/HAD-like"/>
    <property type="match status" value="1"/>
</dbReference>
<dbReference type="NCBIfam" id="TIGR00338">
    <property type="entry name" value="serB"/>
    <property type="match status" value="1"/>
</dbReference>
<protein>
    <recommendedName>
        <fullName evidence="5">Phosphoserine phosphatase</fullName>
        <ecNumber evidence="4">3.1.3.3</ecNumber>
    </recommendedName>
    <alternativeName>
        <fullName evidence="11">O-phosphoserine phosphohydrolase</fullName>
    </alternativeName>
</protein>
<keyword evidence="15" id="KW-1185">Reference proteome</keyword>
<evidence type="ECO:0000256" key="7">
    <source>
        <dbReference type="ARBA" id="ARBA00022723"/>
    </source>
</evidence>
<dbReference type="SFLD" id="SFLDG01136">
    <property type="entry name" value="C1.6:_Phosphoserine_Phosphatas"/>
    <property type="match status" value="1"/>
</dbReference>
<dbReference type="EMBL" id="JBHUII010000001">
    <property type="protein sequence ID" value="MFD2204047.1"/>
    <property type="molecule type" value="Genomic_DNA"/>
</dbReference>
<evidence type="ECO:0000313" key="15">
    <source>
        <dbReference type="Proteomes" id="UP001597294"/>
    </source>
</evidence>
<dbReference type="SFLD" id="SFLDF00029">
    <property type="entry name" value="phosphoserine_phosphatase"/>
    <property type="match status" value="1"/>
</dbReference>
<organism evidence="14 15">
    <name type="scientific">Kiloniella antarctica</name>
    <dbReference type="NCBI Taxonomy" id="1550907"/>
    <lineage>
        <taxon>Bacteria</taxon>
        <taxon>Pseudomonadati</taxon>
        <taxon>Pseudomonadota</taxon>
        <taxon>Alphaproteobacteria</taxon>
        <taxon>Rhodospirillales</taxon>
        <taxon>Kiloniellaceae</taxon>
        <taxon>Kiloniella</taxon>
    </lineage>
</organism>
<evidence type="ECO:0000256" key="9">
    <source>
        <dbReference type="ARBA" id="ARBA00022842"/>
    </source>
</evidence>
<reference evidence="15" key="1">
    <citation type="journal article" date="2019" name="Int. J. Syst. Evol. Microbiol.">
        <title>The Global Catalogue of Microorganisms (GCM) 10K type strain sequencing project: providing services to taxonomists for standard genome sequencing and annotation.</title>
        <authorList>
            <consortium name="The Broad Institute Genomics Platform"/>
            <consortium name="The Broad Institute Genome Sequencing Center for Infectious Disease"/>
            <person name="Wu L."/>
            <person name="Ma J."/>
        </authorList>
    </citation>
    <scope>NUCLEOTIDE SEQUENCE [LARGE SCALE GENOMIC DNA]</scope>
    <source>
        <strain evidence="15">CGMCC 4.7192</strain>
    </source>
</reference>
<evidence type="ECO:0000256" key="8">
    <source>
        <dbReference type="ARBA" id="ARBA00022801"/>
    </source>
</evidence>
<evidence type="ECO:0000256" key="11">
    <source>
        <dbReference type="ARBA" id="ARBA00031693"/>
    </source>
</evidence>
<evidence type="ECO:0000256" key="5">
    <source>
        <dbReference type="ARBA" id="ARBA00015196"/>
    </source>
</evidence>
<dbReference type="EC" id="3.1.3.3" evidence="4"/>
<dbReference type="SFLD" id="SFLDG01137">
    <property type="entry name" value="C1.6.1:_Phosphoserine_Phosphat"/>
    <property type="match status" value="1"/>
</dbReference>
<keyword evidence="6" id="KW-0028">Amino-acid biosynthesis</keyword>
<keyword evidence="8 14" id="KW-0378">Hydrolase</keyword>
<dbReference type="InterPro" id="IPR036412">
    <property type="entry name" value="HAD-like_sf"/>
</dbReference>
<evidence type="ECO:0000256" key="4">
    <source>
        <dbReference type="ARBA" id="ARBA00012640"/>
    </source>
</evidence>
<dbReference type="Proteomes" id="UP001597294">
    <property type="component" value="Unassembled WGS sequence"/>
</dbReference>
<dbReference type="PANTHER" id="PTHR43344:SF2">
    <property type="entry name" value="PHOSPHOSERINE PHOSPHATASE"/>
    <property type="match status" value="1"/>
</dbReference>
<comment type="caution">
    <text evidence="14">The sequence shown here is derived from an EMBL/GenBank/DDBJ whole genome shotgun (WGS) entry which is preliminary data.</text>
</comment>
<dbReference type="InterPro" id="IPR004469">
    <property type="entry name" value="PSP"/>
</dbReference>
<accession>A0ABW5BD75</accession>
<keyword evidence="10" id="KW-0718">Serine biosynthesis</keyword>
<keyword evidence="9" id="KW-0460">Magnesium</keyword>
<evidence type="ECO:0000313" key="14">
    <source>
        <dbReference type="EMBL" id="MFD2204047.1"/>
    </source>
</evidence>
<comment type="catalytic activity">
    <reaction evidence="12">
        <text>O-phospho-L-serine + H2O = L-serine + phosphate</text>
        <dbReference type="Rhea" id="RHEA:21208"/>
        <dbReference type="ChEBI" id="CHEBI:15377"/>
        <dbReference type="ChEBI" id="CHEBI:33384"/>
        <dbReference type="ChEBI" id="CHEBI:43474"/>
        <dbReference type="ChEBI" id="CHEBI:57524"/>
        <dbReference type="EC" id="3.1.3.3"/>
    </reaction>
</comment>
<dbReference type="PANTHER" id="PTHR43344">
    <property type="entry name" value="PHOSPHOSERINE PHOSPHATASE"/>
    <property type="match status" value="1"/>
</dbReference>
<comment type="cofactor">
    <cofactor evidence="1">
        <name>Mg(2+)</name>
        <dbReference type="ChEBI" id="CHEBI:18420"/>
    </cofactor>
</comment>
<proteinExistence type="inferred from homology"/>
<keyword evidence="7" id="KW-0479">Metal-binding</keyword>
<dbReference type="InterPro" id="IPR023214">
    <property type="entry name" value="HAD_sf"/>
</dbReference>
<gene>
    <name evidence="14" type="primary">serB</name>
    <name evidence="14" type="ORF">ACFSKO_00385</name>
</gene>
<dbReference type="SFLD" id="SFLDS00003">
    <property type="entry name" value="Haloacid_Dehalogenase"/>
    <property type="match status" value="1"/>
</dbReference>
<evidence type="ECO:0000256" key="12">
    <source>
        <dbReference type="ARBA" id="ARBA00048138"/>
    </source>
</evidence>
<dbReference type="InterPro" id="IPR050582">
    <property type="entry name" value="HAD-like_SerB"/>
</dbReference>
<evidence type="ECO:0000256" key="13">
    <source>
        <dbReference type="ARBA" id="ARBA00048523"/>
    </source>
</evidence>
<evidence type="ECO:0000256" key="3">
    <source>
        <dbReference type="ARBA" id="ARBA00009184"/>
    </source>
</evidence>
<comment type="similarity">
    <text evidence="3">Belongs to the HAD-like hydrolase superfamily. SerB family.</text>
</comment>
<evidence type="ECO:0000256" key="6">
    <source>
        <dbReference type="ARBA" id="ARBA00022605"/>
    </source>
</evidence>
<evidence type="ECO:0000256" key="1">
    <source>
        <dbReference type="ARBA" id="ARBA00001946"/>
    </source>
</evidence>
<name>A0ABW5BD75_9PROT</name>
<evidence type="ECO:0000256" key="2">
    <source>
        <dbReference type="ARBA" id="ARBA00005135"/>
    </source>
</evidence>
<dbReference type="GO" id="GO:0016787">
    <property type="term" value="F:hydrolase activity"/>
    <property type="evidence" value="ECO:0007669"/>
    <property type="project" value="UniProtKB-KW"/>
</dbReference>
<dbReference type="Pfam" id="PF12710">
    <property type="entry name" value="HAD"/>
    <property type="match status" value="1"/>
</dbReference>
<comment type="pathway">
    <text evidence="2">Amino-acid biosynthesis; L-serine biosynthesis; L-serine from 3-phospho-D-glycerate: step 3/3.</text>
</comment>
<comment type="catalytic activity">
    <reaction evidence="13">
        <text>O-phospho-D-serine + H2O = D-serine + phosphate</text>
        <dbReference type="Rhea" id="RHEA:24873"/>
        <dbReference type="ChEBI" id="CHEBI:15377"/>
        <dbReference type="ChEBI" id="CHEBI:35247"/>
        <dbReference type="ChEBI" id="CHEBI:43474"/>
        <dbReference type="ChEBI" id="CHEBI:58680"/>
        <dbReference type="EC" id="3.1.3.3"/>
    </reaction>
</comment>
<dbReference type="RefSeq" id="WP_380247210.1">
    <property type="nucleotide sequence ID" value="NZ_JBHUII010000001.1"/>
</dbReference>